<sequence length="491" mass="55531">MEEGMINSDDSLENEFELIVSQRENRAVGDPPTVSMVGSLYRNPNLDQMDNSYGVSINEMLTEEEVGGSSCEGIGDWWKKKNVGSDVGYSSSLFSMQPGLGIQKDAESEPVEMRRARNNSAEWEGLAQPKSSSNRIFALQARMHLYQILIPRVQLMNTKLHHVRILFTPVVGSSVSSPGLPPRLSFHHRLSDDSREDNVGPVNFHRRVASSADLNSNQNMFDFSNLKGPRNQVNTFSGMDLSRPIGWIPPRYTVANNHLASDMQVLHKVYLEALLAQHNQQYSSPHFGSSGSLNHIYGNPTYGHGMRYHENLMEKYRPLSHKEWTMKLAPALRNSVDKISFDRRYISTLLDELKNNKSFELSDVVDHVIEFSKLSGQIVKMSLQKFSSNVVEKCLTYGSPSERQLLVKEMLGSTDENEPLQAMMEDHFGNYVVQKVLETCENKSRELFLSRIKVRLAALKRYTFGKHIVSRVEKLITSGERHVASSTSSRS</sequence>
<keyword evidence="1" id="KW-0677">Repeat</keyword>
<dbReference type="PROSITE" id="PS50302">
    <property type="entry name" value="PUM"/>
    <property type="match status" value="2"/>
</dbReference>
<evidence type="ECO:0000313" key="7">
    <source>
        <dbReference type="Proteomes" id="UP001408789"/>
    </source>
</evidence>
<protein>
    <recommendedName>
        <fullName evidence="5">PUM-HD domain-containing protein</fullName>
    </recommendedName>
</protein>
<proteinExistence type="predicted"/>
<evidence type="ECO:0000256" key="1">
    <source>
        <dbReference type="ARBA" id="ARBA00022737"/>
    </source>
</evidence>
<evidence type="ECO:0000259" key="5">
    <source>
        <dbReference type="PROSITE" id="PS50303"/>
    </source>
</evidence>
<dbReference type="InterPro" id="IPR012940">
    <property type="entry name" value="NABP"/>
</dbReference>
<dbReference type="InterPro" id="IPR016024">
    <property type="entry name" value="ARM-type_fold"/>
</dbReference>
<dbReference type="PANTHER" id="PTHR12537">
    <property type="entry name" value="RNA BINDING PROTEIN PUMILIO-RELATED"/>
    <property type="match status" value="1"/>
</dbReference>
<evidence type="ECO:0000256" key="3">
    <source>
        <dbReference type="ARBA" id="ARBA00022884"/>
    </source>
</evidence>
<keyword evidence="3" id="KW-0694">RNA-binding</keyword>
<dbReference type="PROSITE" id="PS50303">
    <property type="entry name" value="PUM_HD"/>
    <property type="match status" value="1"/>
</dbReference>
<evidence type="ECO:0000256" key="4">
    <source>
        <dbReference type="PROSITE-ProRule" id="PRU00317"/>
    </source>
</evidence>
<dbReference type="Proteomes" id="UP001408789">
    <property type="component" value="Unassembled WGS sequence"/>
</dbReference>
<dbReference type="GO" id="GO:0005737">
    <property type="term" value="C:cytoplasm"/>
    <property type="evidence" value="ECO:0007669"/>
    <property type="project" value="TreeGrafter"/>
</dbReference>
<feature type="repeat" description="Pumilio" evidence="4">
    <location>
        <begin position="373"/>
        <end position="408"/>
    </location>
</feature>
<evidence type="ECO:0000313" key="6">
    <source>
        <dbReference type="EMBL" id="KAK9050723.1"/>
    </source>
</evidence>
<dbReference type="InterPro" id="IPR011989">
    <property type="entry name" value="ARM-like"/>
</dbReference>
<keyword evidence="2" id="KW-0810">Translation regulation</keyword>
<dbReference type="Pfam" id="PF00806">
    <property type="entry name" value="PUF"/>
    <property type="match status" value="2"/>
</dbReference>
<reference evidence="6 7" key="1">
    <citation type="submission" date="2024-04" db="EMBL/GenBank/DDBJ databases">
        <title>The reference genome of an endangered Asteraceae, Deinandra increscens subsp. villosa, native to the Central Coast of California.</title>
        <authorList>
            <person name="Guilliams M."/>
            <person name="Hasenstab-Lehman K."/>
            <person name="Meyer R."/>
            <person name="Mcevoy S."/>
        </authorList>
    </citation>
    <scope>NUCLEOTIDE SEQUENCE [LARGE SCALE GENOMIC DNA]</scope>
    <source>
        <tissue evidence="6">Leaf</tissue>
    </source>
</reference>
<comment type="caution">
    <text evidence="6">The sequence shown here is derived from an EMBL/GenBank/DDBJ whole genome shotgun (WGS) entry which is preliminary data.</text>
</comment>
<dbReference type="Gene3D" id="1.25.10.10">
    <property type="entry name" value="Leucine-rich Repeat Variant"/>
    <property type="match status" value="1"/>
</dbReference>
<dbReference type="InterPro" id="IPR033133">
    <property type="entry name" value="PUM-HD"/>
</dbReference>
<feature type="domain" description="PUM-HD" evidence="5">
    <location>
        <begin position="341"/>
        <end position="491"/>
    </location>
</feature>
<name>A0AAP0CC43_9ASTR</name>
<dbReference type="InterPro" id="IPR001313">
    <property type="entry name" value="Pumilio_RNA-bd_rpt"/>
</dbReference>
<gene>
    <name evidence="6" type="ORF">SSX86_030308</name>
</gene>
<dbReference type="SUPFAM" id="SSF48371">
    <property type="entry name" value="ARM repeat"/>
    <property type="match status" value="1"/>
</dbReference>
<dbReference type="AlphaFoldDB" id="A0AAP0CC43"/>
<dbReference type="EMBL" id="JBCNJP010000283">
    <property type="protein sequence ID" value="KAK9050723.1"/>
    <property type="molecule type" value="Genomic_DNA"/>
</dbReference>
<dbReference type="SMART" id="SM00025">
    <property type="entry name" value="Pumilio"/>
    <property type="match status" value="2"/>
</dbReference>
<dbReference type="Pfam" id="PF07990">
    <property type="entry name" value="NABP"/>
    <property type="match status" value="1"/>
</dbReference>
<organism evidence="6 7">
    <name type="scientific">Deinandra increscens subsp. villosa</name>
    <dbReference type="NCBI Taxonomy" id="3103831"/>
    <lineage>
        <taxon>Eukaryota</taxon>
        <taxon>Viridiplantae</taxon>
        <taxon>Streptophyta</taxon>
        <taxon>Embryophyta</taxon>
        <taxon>Tracheophyta</taxon>
        <taxon>Spermatophyta</taxon>
        <taxon>Magnoliopsida</taxon>
        <taxon>eudicotyledons</taxon>
        <taxon>Gunneridae</taxon>
        <taxon>Pentapetalae</taxon>
        <taxon>asterids</taxon>
        <taxon>campanulids</taxon>
        <taxon>Asterales</taxon>
        <taxon>Asteraceae</taxon>
        <taxon>Asteroideae</taxon>
        <taxon>Heliantheae alliance</taxon>
        <taxon>Madieae</taxon>
        <taxon>Madiinae</taxon>
        <taxon>Deinandra</taxon>
    </lineage>
</organism>
<dbReference type="GO" id="GO:0006417">
    <property type="term" value="P:regulation of translation"/>
    <property type="evidence" value="ECO:0007669"/>
    <property type="project" value="UniProtKB-KW"/>
</dbReference>
<dbReference type="PANTHER" id="PTHR12537:SF12">
    <property type="entry name" value="MATERNAL PROTEIN PUMILIO"/>
    <property type="match status" value="1"/>
</dbReference>
<feature type="repeat" description="Pumilio" evidence="4">
    <location>
        <begin position="409"/>
        <end position="450"/>
    </location>
</feature>
<keyword evidence="7" id="KW-1185">Reference proteome</keyword>
<dbReference type="GO" id="GO:0003729">
    <property type="term" value="F:mRNA binding"/>
    <property type="evidence" value="ECO:0007669"/>
    <property type="project" value="TreeGrafter"/>
</dbReference>
<accession>A0AAP0CC43</accession>
<evidence type="ECO:0000256" key="2">
    <source>
        <dbReference type="ARBA" id="ARBA00022845"/>
    </source>
</evidence>